<dbReference type="OrthoDB" id="1122951at2"/>
<evidence type="ECO:0000313" key="2">
    <source>
        <dbReference type="EMBL" id="SER47710.1"/>
    </source>
</evidence>
<keyword evidence="3" id="KW-1185">Reference proteome</keyword>
<evidence type="ECO:0000256" key="1">
    <source>
        <dbReference type="SAM" id="SignalP"/>
    </source>
</evidence>
<protein>
    <recommendedName>
        <fullName evidence="4">DUF4374 domain-containing protein</fullName>
    </recommendedName>
</protein>
<proteinExistence type="predicted"/>
<keyword evidence="1" id="KW-0732">Signal</keyword>
<feature type="signal peptide" evidence="1">
    <location>
        <begin position="1"/>
        <end position="21"/>
    </location>
</feature>
<evidence type="ECO:0008006" key="4">
    <source>
        <dbReference type="Google" id="ProtNLM"/>
    </source>
</evidence>
<sequence>MKNRFLKLGAFAVLIGAISLASSCNSDENNTSGTSEPVITEGRYITVAGAVMGTTNPTPGDGNGGTIVYAISKENAKDPSKTYDVFENGFAVPSNRTARLQSSQDGSTIFNIAYTGTNGGEFSKYTVNGGQNFIPTGGVVNISQYAGTSPRWAKLFDGDKTGVSVNVTSPLIMTNADASYKHTRGTATVLTLDLVNSLIAQTKSYEIPLTNTEEAQGHHIFRLDAPVLSRAGNKLIIGTWMRKTNPETGTNESTFTRLGAKSVVVDYPSLENPIVITSTVGFGDTSGYRSFNSFVGDDGNIYQATQREASGSHILRINSSNQYDNSYVFNLDTALGLSGTYIENWKYAGNGKAVVAYTHSGSAVSALSGQSQSFLALVDLNAKTAKTLDLPYNADMYFFQYQGYVVDGFDVYVTAAPVGQDGRIYIINSVTGVVTLGAKLINKPGNHFIGAF</sequence>
<feature type="chain" id="PRO_5010347377" description="DUF4374 domain-containing protein" evidence="1">
    <location>
        <begin position="22"/>
        <end position="452"/>
    </location>
</feature>
<reference evidence="3" key="1">
    <citation type="submission" date="2016-10" db="EMBL/GenBank/DDBJ databases">
        <authorList>
            <person name="Varghese N."/>
            <person name="Submissions S."/>
        </authorList>
    </citation>
    <scope>NUCLEOTIDE SEQUENCE [LARGE SCALE GENOMIC DNA]</scope>
    <source>
        <strain evidence="3">DSM 15719</strain>
    </source>
</reference>
<dbReference type="RefSeq" id="WP_074724198.1">
    <property type="nucleotide sequence ID" value="NZ_CBCRVS010000001.1"/>
</dbReference>
<accession>A0A1H9PI02</accession>
<name>A0A1H9PI02_FLAFI</name>
<dbReference type="AlphaFoldDB" id="A0A1H9PI02"/>
<dbReference type="EMBL" id="FOFZ01000013">
    <property type="protein sequence ID" value="SER47710.1"/>
    <property type="molecule type" value="Genomic_DNA"/>
</dbReference>
<dbReference type="Proteomes" id="UP000183658">
    <property type="component" value="Unassembled WGS sequence"/>
</dbReference>
<gene>
    <name evidence="2" type="ORF">SAMN05444355_11352</name>
</gene>
<evidence type="ECO:0000313" key="3">
    <source>
        <dbReference type="Proteomes" id="UP000183658"/>
    </source>
</evidence>
<organism evidence="2 3">
    <name type="scientific">Flavobacterium frigoris</name>
    <dbReference type="NCBI Taxonomy" id="229204"/>
    <lineage>
        <taxon>Bacteria</taxon>
        <taxon>Pseudomonadati</taxon>
        <taxon>Bacteroidota</taxon>
        <taxon>Flavobacteriia</taxon>
        <taxon>Flavobacteriales</taxon>
        <taxon>Flavobacteriaceae</taxon>
        <taxon>Flavobacterium</taxon>
    </lineage>
</organism>
<dbReference type="PROSITE" id="PS51257">
    <property type="entry name" value="PROKAR_LIPOPROTEIN"/>
    <property type="match status" value="1"/>
</dbReference>